<evidence type="ECO:0000259" key="1">
    <source>
        <dbReference type="Pfam" id="PF17989"/>
    </source>
</evidence>
<reference evidence="3" key="1">
    <citation type="submission" date="2017-05" db="EMBL/GenBank/DDBJ databases">
        <authorList>
            <person name="Giani T."/>
            <person name="Arena F."/>
            <person name="Pollini S."/>
            <person name="Di Pilato V."/>
            <person name="D'Andrea M.M."/>
            <person name="Henrici De Angelis L."/>
            <person name="Bassetti M."/>
            <person name="Rossolini G.M."/>
        </authorList>
    </citation>
    <scope>NUCLEOTIDE SEQUENCE [LARGE SCALE GENOMIC DNA]</scope>
    <source>
        <strain evidence="3">S567_C10_BS</strain>
    </source>
</reference>
<dbReference type="RefSeq" id="WP_065327781.1">
    <property type="nucleotide sequence ID" value="NZ_CP115230.1"/>
</dbReference>
<evidence type="ECO:0000313" key="2">
    <source>
        <dbReference type="EMBL" id="OTI63281.1"/>
    </source>
</evidence>
<organism evidence="2 3">
    <name type="scientific">Pseudomonas aeruginosa</name>
    <dbReference type="NCBI Taxonomy" id="287"/>
    <lineage>
        <taxon>Bacteria</taxon>
        <taxon>Pseudomonadati</taxon>
        <taxon>Pseudomonadota</taxon>
        <taxon>Gammaproteobacteria</taxon>
        <taxon>Pseudomonadales</taxon>
        <taxon>Pseudomonadaceae</taxon>
        <taxon>Pseudomonas</taxon>
    </lineage>
</organism>
<sequence>MSRKSEAQAPKLIVGWDCGYSNGKLAYGLSTDEEPTLLVRPAQAAPISQLHGSMALKPGEYAVEVNGEPWAAFLDPGRARLNRELHGDYPATDPYKALYHAALIASCQDGNVVDRLVTGLPTAQARDAKLVEALTKRLTGIHQVAPKRTIEVREVEVIAQPVGTLCEINSYHEDADLFAEANLLVLDPGFFSVDWVMFRRGDIQRDSSSTSLDAMSVVLDAINEEFAMEHGGEGPGRDKLEIAMQNNRDTVLMFGERIALAPYVDRAMGKVAPRALSNLKEQMRFMEGEALDFILLGGGGARFYKDAAQYLFPKAKVIVADNNVTSNASGYWFHGKNSVV</sequence>
<dbReference type="AlphaFoldDB" id="A0A241XS00"/>
<dbReference type="CDD" id="cd10227">
    <property type="entry name" value="ASKHA_NBD_ParM-like"/>
    <property type="match status" value="1"/>
</dbReference>
<gene>
    <name evidence="2" type="ORF">CAZ10_10655</name>
</gene>
<comment type="caution">
    <text evidence="2">The sequence shown here is derived from an EMBL/GenBank/DDBJ whole genome shotgun (WGS) entry which is preliminary data.</text>
</comment>
<protein>
    <recommendedName>
        <fullName evidence="1">Actin-like protein N-terminal domain-containing protein</fullName>
    </recommendedName>
</protein>
<dbReference type="SUPFAM" id="SSF53067">
    <property type="entry name" value="Actin-like ATPase domain"/>
    <property type="match status" value="2"/>
</dbReference>
<name>A0A241XS00_PSEAI</name>
<dbReference type="Proteomes" id="UP000194857">
    <property type="component" value="Unassembled WGS sequence"/>
</dbReference>
<feature type="domain" description="Actin-like protein N-terminal" evidence="1">
    <location>
        <begin position="15"/>
        <end position="163"/>
    </location>
</feature>
<dbReference type="Pfam" id="PF17989">
    <property type="entry name" value="ALP_N"/>
    <property type="match status" value="1"/>
</dbReference>
<proteinExistence type="predicted"/>
<accession>A0A241XS00</accession>
<dbReference type="InterPro" id="IPR043129">
    <property type="entry name" value="ATPase_NBD"/>
</dbReference>
<dbReference type="InterPro" id="IPR040607">
    <property type="entry name" value="ALP_N"/>
</dbReference>
<dbReference type="EMBL" id="NFFZ01000004">
    <property type="protein sequence ID" value="OTI63281.1"/>
    <property type="molecule type" value="Genomic_DNA"/>
</dbReference>
<evidence type="ECO:0000313" key="3">
    <source>
        <dbReference type="Proteomes" id="UP000194857"/>
    </source>
</evidence>
<dbReference type="Gene3D" id="3.30.420.40">
    <property type="match status" value="2"/>
</dbReference>